<dbReference type="EMBL" id="JACIDB010000004">
    <property type="protein sequence ID" value="MBB3876094.1"/>
    <property type="molecule type" value="Genomic_DNA"/>
</dbReference>
<reference evidence="1 2" key="1">
    <citation type="submission" date="2020-08" db="EMBL/GenBank/DDBJ databases">
        <title>Genomic Encyclopedia of Type Strains, Phase IV (KMG-IV): sequencing the most valuable type-strain genomes for metagenomic binning, comparative biology and taxonomic classification.</title>
        <authorList>
            <person name="Goeker M."/>
        </authorList>
    </citation>
    <scope>NUCLEOTIDE SEQUENCE [LARGE SCALE GENOMIC DNA]</scope>
    <source>
        <strain evidence="1 2">DSM 15581</strain>
    </source>
</reference>
<dbReference type="Pfam" id="PF21190">
    <property type="entry name" value="Bbp16"/>
    <property type="match status" value="1"/>
</dbReference>
<name>A0AAW3TWQ7_9SPHN</name>
<dbReference type="Gene3D" id="2.60.120.1110">
    <property type="match status" value="1"/>
</dbReference>
<dbReference type="Proteomes" id="UP000528945">
    <property type="component" value="Unassembled WGS sequence"/>
</dbReference>
<dbReference type="InterPro" id="IPR048922">
    <property type="entry name" value="Bbp16"/>
</dbReference>
<evidence type="ECO:0000313" key="1">
    <source>
        <dbReference type="EMBL" id="MBB3876094.1"/>
    </source>
</evidence>
<dbReference type="RefSeq" id="WP_147035235.1">
    <property type="nucleotide sequence ID" value="NZ_JACIDB010000004.1"/>
</dbReference>
<keyword evidence="2" id="KW-1185">Reference proteome</keyword>
<protein>
    <submittedName>
        <fullName evidence="1">Uncharacterized protein</fullName>
    </submittedName>
</protein>
<proteinExistence type="predicted"/>
<dbReference type="AlphaFoldDB" id="A0AAW3TWQ7"/>
<evidence type="ECO:0000313" key="2">
    <source>
        <dbReference type="Proteomes" id="UP000528945"/>
    </source>
</evidence>
<sequence length="146" mass="15447">MILDRTGLLSENQAITATAASTNVIDLGNPGTPYGASTPLKRDIGRGEPVPFFVGVTEAFNNLTSLTIAIQTDTTAAFSAPDTVFSATYVAADLVPGQKHIQPDWFPVGASKEFVRMFYTVTGTAPTTGRITAGVVMSRQTNSGRY</sequence>
<organism evidence="1 2">
    <name type="scientific">Sphingomonas aquatilis</name>
    <dbReference type="NCBI Taxonomy" id="93063"/>
    <lineage>
        <taxon>Bacteria</taxon>
        <taxon>Pseudomonadati</taxon>
        <taxon>Pseudomonadota</taxon>
        <taxon>Alphaproteobacteria</taxon>
        <taxon>Sphingomonadales</taxon>
        <taxon>Sphingomonadaceae</taxon>
        <taxon>Sphingomonas</taxon>
    </lineage>
</organism>
<accession>A0AAW3TWQ7</accession>
<comment type="caution">
    <text evidence="1">The sequence shown here is derived from an EMBL/GenBank/DDBJ whole genome shotgun (WGS) entry which is preliminary data.</text>
</comment>
<gene>
    <name evidence="1" type="ORF">GGR47_002340</name>
</gene>